<accession>A0A2W7E5P0</accession>
<dbReference type="OrthoDB" id="6637466at2"/>
<evidence type="ECO:0000313" key="2">
    <source>
        <dbReference type="Proteomes" id="UP000248616"/>
    </source>
</evidence>
<protein>
    <submittedName>
        <fullName evidence="1">Uncharacterized protein</fullName>
    </submittedName>
</protein>
<dbReference type="Pfam" id="PF14236">
    <property type="entry name" value="DruA"/>
    <property type="match status" value="1"/>
</dbReference>
<dbReference type="RefSeq" id="WP_111544239.1">
    <property type="nucleotide sequence ID" value="NZ_MZXV01000026.1"/>
</dbReference>
<dbReference type="Proteomes" id="UP000248616">
    <property type="component" value="Unassembled WGS sequence"/>
</dbReference>
<evidence type="ECO:0000313" key="1">
    <source>
        <dbReference type="EMBL" id="PZV38526.1"/>
    </source>
</evidence>
<keyword evidence="2" id="KW-1185">Reference proteome</keyword>
<dbReference type="EMBL" id="MZXV01000026">
    <property type="protein sequence ID" value="PZV38526.1"/>
    <property type="molecule type" value="Genomic_DNA"/>
</dbReference>
<name>A0A2W7E5P0_9HYPH</name>
<gene>
    <name evidence="1" type="ORF">B5V02_10760</name>
</gene>
<organism evidence="1 2">
    <name type="scientific">Mesorhizobium kowhaii</name>
    <dbReference type="NCBI Taxonomy" id="1300272"/>
    <lineage>
        <taxon>Bacteria</taxon>
        <taxon>Pseudomonadati</taxon>
        <taxon>Pseudomonadota</taxon>
        <taxon>Alphaproteobacteria</taxon>
        <taxon>Hyphomicrobiales</taxon>
        <taxon>Phyllobacteriaceae</taxon>
        <taxon>Mesorhizobium</taxon>
    </lineage>
</organism>
<proteinExistence type="predicted"/>
<sequence>MARGILVKFPTPEAQLKRAVRQHLKRLGFKKGKNGLLLPPGQDKEAVRQLHGEQRRDKLEANRVFLARCAEELLPHFADGDEIEPANIRLALRRVRSDTKDADLFRLAALTWSVPVSAGFGRRLRYLVWDEGHDRLAGIIALGDPVFNLSVRDKLVGWNSADRSLRLVHLLDAYVLGAVPPYSFLLGGKAVAALVRTQEVVRDFKDTYGDSVGIISGAAKHASLLMVTTSSSMGRSSVYNRLALGGTRYFQPVGYTMGWGHFHITDALFEKLRAYLRELSHDYADHHAYGKGPNWRLRTIKAALTRLGFKDSLLKHGIQRQVFLCSLAANTVDILRGSGADPDYGGLLSVAEVSALAVSRWMAPRGIREPAYRNWRKDRVPQLVSGAVAGSLAELKEQSAQPASRTG</sequence>
<dbReference type="InterPro" id="IPR025639">
    <property type="entry name" value="DruA"/>
</dbReference>
<reference evidence="2" key="1">
    <citation type="submission" date="2017-03" db="EMBL/GenBank/DDBJ databases">
        <authorList>
            <person name="Safronova V.I."/>
            <person name="Sazanova A.L."/>
            <person name="Chirak E.R."/>
        </authorList>
    </citation>
    <scope>NUCLEOTIDE SEQUENCE [LARGE SCALE GENOMIC DNA]</scope>
    <source>
        <strain evidence="2">Ach-343</strain>
    </source>
</reference>
<dbReference type="AlphaFoldDB" id="A0A2W7E5P0"/>
<comment type="caution">
    <text evidence="1">The sequence shown here is derived from an EMBL/GenBank/DDBJ whole genome shotgun (WGS) entry which is preliminary data.</text>
</comment>